<proteinExistence type="predicted"/>
<dbReference type="Proteomes" id="UP001295423">
    <property type="component" value="Unassembled WGS sequence"/>
</dbReference>
<accession>A0AAD2G4G2</accession>
<organism evidence="2 3">
    <name type="scientific">Cylindrotheca closterium</name>
    <dbReference type="NCBI Taxonomy" id="2856"/>
    <lineage>
        <taxon>Eukaryota</taxon>
        <taxon>Sar</taxon>
        <taxon>Stramenopiles</taxon>
        <taxon>Ochrophyta</taxon>
        <taxon>Bacillariophyta</taxon>
        <taxon>Bacillariophyceae</taxon>
        <taxon>Bacillariophycidae</taxon>
        <taxon>Bacillariales</taxon>
        <taxon>Bacillariaceae</taxon>
        <taxon>Cylindrotheca</taxon>
    </lineage>
</organism>
<reference evidence="2" key="1">
    <citation type="submission" date="2023-08" db="EMBL/GenBank/DDBJ databases">
        <authorList>
            <person name="Audoor S."/>
            <person name="Bilcke G."/>
        </authorList>
    </citation>
    <scope>NUCLEOTIDE SEQUENCE</scope>
</reference>
<feature type="coiled-coil region" evidence="1">
    <location>
        <begin position="27"/>
        <end position="54"/>
    </location>
</feature>
<dbReference type="AlphaFoldDB" id="A0AAD2G4G2"/>
<protein>
    <submittedName>
        <fullName evidence="2">Uncharacterized protein</fullName>
    </submittedName>
</protein>
<evidence type="ECO:0000256" key="1">
    <source>
        <dbReference type="SAM" id="Coils"/>
    </source>
</evidence>
<dbReference type="EMBL" id="CAKOGP040002080">
    <property type="protein sequence ID" value="CAJ1961005.1"/>
    <property type="molecule type" value="Genomic_DNA"/>
</dbReference>
<gene>
    <name evidence="2" type="ORF">CYCCA115_LOCUS18992</name>
</gene>
<name>A0AAD2G4G2_9STRA</name>
<keyword evidence="3" id="KW-1185">Reference proteome</keyword>
<evidence type="ECO:0000313" key="3">
    <source>
        <dbReference type="Proteomes" id="UP001295423"/>
    </source>
</evidence>
<evidence type="ECO:0000313" key="2">
    <source>
        <dbReference type="EMBL" id="CAJ1961005.1"/>
    </source>
</evidence>
<keyword evidence="1" id="KW-0175">Coiled coil</keyword>
<comment type="caution">
    <text evidence="2">The sequence shown here is derived from an EMBL/GenBank/DDBJ whole genome shotgun (WGS) entry which is preliminary data.</text>
</comment>
<sequence length="609" mass="67985">MSHASLDVLSVEFFQLYDSLAEDALRVEESTTALERAKAERDLTQSEVAKQHDDLQKTRAFIKEQRERIHLIRTHWFYGTTLFQPQLWLRGGCKGKKKRAERKLIVATNEKLPVRVASVNESENKLNQSLQVVEEQLRFFELAASAASEREAMKARAVFENPSDEIRRLQREEASAIARLKNAKTELESIDSVIVKIGCRQKEHNDAIKFLKNALTHRDRHDVLKNNPVELPRPIDVLHHTDQHQSSSEVWLPNGTKSVLIRTKHDNQKHLFRVDKHNRLLMTNSPCPNGCGFLVTWQGTYCCTNCASGARCHGGRCERMPLQSQEGAKAKLSKWKAAQKKREKDLHGELRSCNLNVQKAKKCVETADQLGAEALVTIPSSVVDRHPGSGNSLRHMDHSIATSLSEGSGCSQVESIHQEISGVERAQGTLTEQVSIVEHLAHLVTEDVERLEQGLMIAQSLEEEERNQIFRRLREQVCCSVASVPPAMNPAFIHFESSIPSAHQSTTAIPSAPMEEDILVNNVETSSDFTEPRSVEPMPTASTIIETCSMPPRGPRQAMPVLHSQAPDMPRVPYVDVPASPEATIIGASSVPVQDVIPMVNATLVPESM</sequence>